<feature type="transmembrane region" description="Helical" evidence="1">
    <location>
        <begin position="12"/>
        <end position="37"/>
    </location>
</feature>
<keyword evidence="1" id="KW-0812">Transmembrane</keyword>
<dbReference type="PANTHER" id="PTHR43269:SF2">
    <property type="entry name" value="SODIUM_PROTON ANTIPORTER 1-RELATED"/>
    <property type="match status" value="1"/>
</dbReference>
<dbReference type="PANTHER" id="PTHR43269">
    <property type="entry name" value="SODIUM/PROTON ANTIPORTER 1-RELATED"/>
    <property type="match status" value="1"/>
</dbReference>
<protein>
    <recommendedName>
        <fullName evidence="3">Citrate transporter-like domain-containing protein</fullName>
    </recommendedName>
</protein>
<reference evidence="2" key="1">
    <citation type="journal article" date="2015" name="Nature">
        <title>Complex archaea that bridge the gap between prokaryotes and eukaryotes.</title>
        <authorList>
            <person name="Spang A."/>
            <person name="Saw J.H."/>
            <person name="Jorgensen S.L."/>
            <person name="Zaremba-Niedzwiedzka K."/>
            <person name="Martijn J."/>
            <person name="Lind A.E."/>
            <person name="van Eijk R."/>
            <person name="Schleper C."/>
            <person name="Guy L."/>
            <person name="Ettema T.J."/>
        </authorList>
    </citation>
    <scope>NUCLEOTIDE SEQUENCE</scope>
</reference>
<accession>A0A0F8YCJ0</accession>
<dbReference type="GO" id="GO:0006814">
    <property type="term" value="P:sodium ion transport"/>
    <property type="evidence" value="ECO:0007669"/>
    <property type="project" value="InterPro"/>
</dbReference>
<sequence length="74" mass="7824">SMQPDMSHGQWLLITLTAGVGGSLLSIGSAAGVALMGQARGYYTFFGHLKWTPVIALGYGASIMLHLWLNAGLF</sequence>
<feature type="transmembrane region" description="Helical" evidence="1">
    <location>
        <begin position="49"/>
        <end position="69"/>
    </location>
</feature>
<dbReference type="NCBIfam" id="NF038006">
    <property type="entry name" value="NhaD_1"/>
    <property type="match status" value="1"/>
</dbReference>
<evidence type="ECO:0000256" key="1">
    <source>
        <dbReference type="SAM" id="Phobius"/>
    </source>
</evidence>
<dbReference type="AlphaFoldDB" id="A0A0F8YCJ0"/>
<organism evidence="2">
    <name type="scientific">marine sediment metagenome</name>
    <dbReference type="NCBI Taxonomy" id="412755"/>
    <lineage>
        <taxon>unclassified sequences</taxon>
        <taxon>metagenomes</taxon>
        <taxon>ecological metagenomes</taxon>
    </lineage>
</organism>
<dbReference type="EMBL" id="LAZR01054149">
    <property type="protein sequence ID" value="KKK79177.1"/>
    <property type="molecule type" value="Genomic_DNA"/>
</dbReference>
<keyword evidence="1" id="KW-1133">Transmembrane helix</keyword>
<keyword evidence="1" id="KW-0472">Membrane</keyword>
<evidence type="ECO:0000313" key="2">
    <source>
        <dbReference type="EMBL" id="KKK79177.1"/>
    </source>
</evidence>
<evidence type="ECO:0008006" key="3">
    <source>
        <dbReference type="Google" id="ProtNLM"/>
    </source>
</evidence>
<comment type="caution">
    <text evidence="2">The sequence shown here is derived from an EMBL/GenBank/DDBJ whole genome shotgun (WGS) entry which is preliminary data.</text>
</comment>
<proteinExistence type="predicted"/>
<dbReference type="InterPro" id="IPR045016">
    <property type="entry name" value="NhaD-like"/>
</dbReference>
<name>A0A0F8YCJ0_9ZZZZ</name>
<gene>
    <name evidence="2" type="ORF">LCGC14_2836130</name>
</gene>
<dbReference type="GO" id="GO:0015297">
    <property type="term" value="F:antiporter activity"/>
    <property type="evidence" value="ECO:0007669"/>
    <property type="project" value="InterPro"/>
</dbReference>
<feature type="non-terminal residue" evidence="2">
    <location>
        <position position="1"/>
    </location>
</feature>